<comment type="caution">
    <text evidence="1">The sequence shown here is derived from an EMBL/GenBank/DDBJ whole genome shotgun (WGS) entry which is preliminary data.</text>
</comment>
<reference evidence="2" key="1">
    <citation type="submission" date="2017-09" db="EMBL/GenBank/DDBJ databases">
        <title>Depth-based differentiation of microbial function through sediment-hosted aquifers and enrichment of novel symbionts in the deep terrestrial subsurface.</title>
        <authorList>
            <person name="Probst A.J."/>
            <person name="Ladd B."/>
            <person name="Jarett J.K."/>
            <person name="Geller-Mcgrath D.E."/>
            <person name="Sieber C.M.K."/>
            <person name="Emerson J.B."/>
            <person name="Anantharaman K."/>
            <person name="Thomas B.C."/>
            <person name="Malmstrom R."/>
            <person name="Stieglmeier M."/>
            <person name="Klingl A."/>
            <person name="Woyke T."/>
            <person name="Ryan C.M."/>
            <person name="Banfield J.F."/>
        </authorList>
    </citation>
    <scope>NUCLEOTIDE SEQUENCE [LARGE SCALE GENOMIC DNA]</scope>
</reference>
<evidence type="ECO:0008006" key="3">
    <source>
        <dbReference type="Google" id="ProtNLM"/>
    </source>
</evidence>
<dbReference type="Proteomes" id="UP000231453">
    <property type="component" value="Unassembled WGS sequence"/>
</dbReference>
<dbReference type="Gene3D" id="3.90.79.10">
    <property type="entry name" value="Nucleoside Triphosphate Pyrophosphohydrolase"/>
    <property type="match status" value="1"/>
</dbReference>
<protein>
    <recommendedName>
        <fullName evidence="3">Nudix hydrolase domain-containing protein</fullName>
    </recommendedName>
</protein>
<accession>A0A2M7VC02</accession>
<proteinExistence type="predicted"/>
<gene>
    <name evidence="1" type="ORF">COX80_00440</name>
</gene>
<name>A0A2M7VC02_9BACT</name>
<dbReference type="AlphaFoldDB" id="A0A2M7VC02"/>
<organism evidence="1 2">
    <name type="scientific">Candidatus Magasanikbacteria bacterium CG_4_10_14_0_2_um_filter_33_14</name>
    <dbReference type="NCBI Taxonomy" id="1974636"/>
    <lineage>
        <taxon>Bacteria</taxon>
        <taxon>Candidatus Magasanikiibacteriota</taxon>
    </lineage>
</organism>
<dbReference type="PANTHER" id="PTHR36395:SF1">
    <property type="entry name" value="RING-H2 ZINC FINGER PROTEIN"/>
    <property type="match status" value="1"/>
</dbReference>
<evidence type="ECO:0000313" key="2">
    <source>
        <dbReference type="Proteomes" id="UP000231453"/>
    </source>
</evidence>
<dbReference type="EMBL" id="PFPL01000006">
    <property type="protein sequence ID" value="PIZ96854.1"/>
    <property type="molecule type" value="Genomic_DNA"/>
</dbReference>
<dbReference type="PANTHER" id="PTHR36395">
    <property type="entry name" value="RING-H2 ZINC FINGER PROTEIN"/>
    <property type="match status" value="1"/>
</dbReference>
<evidence type="ECO:0000313" key="1">
    <source>
        <dbReference type="EMBL" id="PIZ96854.1"/>
    </source>
</evidence>
<sequence length="192" mass="22203">MYQEIENFERRLESLKMQLESAGIDTSKFGQGEAKTLAHLQKEIDAGESVLLVNENGELLRTVEGSKAHVFYSSPEGKLFKLKELKQIFKDGRERVRDYLPQSVSEKMVPGEDPISVMKRGLQEELGIDGSIDLQEKETQKQLKKSPSYPGLQSQYINHMFEVFLTDNQFKQEGYQEVQEDKTTYFIWEEVK</sequence>